<evidence type="ECO:0008006" key="4">
    <source>
        <dbReference type="Google" id="ProtNLM"/>
    </source>
</evidence>
<evidence type="ECO:0000256" key="1">
    <source>
        <dbReference type="SAM" id="Phobius"/>
    </source>
</evidence>
<dbReference type="Proteomes" id="UP000292564">
    <property type="component" value="Unassembled WGS sequence"/>
</dbReference>
<evidence type="ECO:0000313" key="3">
    <source>
        <dbReference type="Proteomes" id="UP000292564"/>
    </source>
</evidence>
<keyword evidence="1" id="KW-0472">Membrane</keyword>
<reference evidence="2 3" key="1">
    <citation type="submission" date="2019-02" db="EMBL/GenBank/DDBJ databases">
        <title>Sequencing the genomes of 1000 actinobacteria strains.</title>
        <authorList>
            <person name="Klenk H.-P."/>
        </authorList>
    </citation>
    <scope>NUCLEOTIDE SEQUENCE [LARGE SCALE GENOMIC DNA]</scope>
    <source>
        <strain evidence="2 3">DSM 45162</strain>
    </source>
</reference>
<organism evidence="2 3">
    <name type="scientific">Krasilnikovia cinnamomea</name>
    <dbReference type="NCBI Taxonomy" id="349313"/>
    <lineage>
        <taxon>Bacteria</taxon>
        <taxon>Bacillati</taxon>
        <taxon>Actinomycetota</taxon>
        <taxon>Actinomycetes</taxon>
        <taxon>Micromonosporales</taxon>
        <taxon>Micromonosporaceae</taxon>
        <taxon>Krasilnikovia</taxon>
    </lineage>
</organism>
<feature type="transmembrane region" description="Helical" evidence="1">
    <location>
        <begin position="52"/>
        <end position="73"/>
    </location>
</feature>
<dbReference type="EMBL" id="SHKY01000001">
    <property type="protein sequence ID" value="RZU51246.1"/>
    <property type="molecule type" value="Genomic_DNA"/>
</dbReference>
<gene>
    <name evidence="2" type="ORF">EV385_3056</name>
</gene>
<keyword evidence="1" id="KW-0812">Transmembrane</keyword>
<accession>A0A4V6MG48</accession>
<dbReference type="OrthoDB" id="3417255at2"/>
<name>A0A4V6MG48_9ACTN</name>
<feature type="transmembrane region" description="Helical" evidence="1">
    <location>
        <begin position="85"/>
        <end position="107"/>
    </location>
</feature>
<feature type="transmembrane region" description="Helical" evidence="1">
    <location>
        <begin position="201"/>
        <end position="223"/>
    </location>
</feature>
<feature type="transmembrane region" description="Helical" evidence="1">
    <location>
        <begin position="169"/>
        <end position="189"/>
    </location>
</feature>
<dbReference type="Pfam" id="PF19590">
    <property type="entry name" value="TrbL_3"/>
    <property type="match status" value="1"/>
</dbReference>
<feature type="transmembrane region" description="Helical" evidence="1">
    <location>
        <begin position="243"/>
        <end position="262"/>
    </location>
</feature>
<feature type="transmembrane region" description="Helical" evidence="1">
    <location>
        <begin position="142"/>
        <end position="163"/>
    </location>
</feature>
<feature type="transmembrane region" description="Helical" evidence="1">
    <location>
        <begin position="12"/>
        <end position="32"/>
    </location>
</feature>
<dbReference type="AlphaFoldDB" id="A0A4V6MG48"/>
<protein>
    <recommendedName>
        <fullName evidence="4">TrbL/VirB6 plasmid conjugal transfer protein</fullName>
    </recommendedName>
</protein>
<keyword evidence="1" id="KW-1133">Transmembrane helix</keyword>
<dbReference type="InterPro" id="IPR045782">
    <property type="entry name" value="TrbL_3"/>
</dbReference>
<dbReference type="RefSeq" id="WP_130510045.1">
    <property type="nucleotide sequence ID" value="NZ_SHKY01000001.1"/>
</dbReference>
<evidence type="ECO:0000313" key="2">
    <source>
        <dbReference type="EMBL" id="RZU51246.1"/>
    </source>
</evidence>
<sequence length="301" mass="31688">MGFMLDGILDWFADAILDVFNTLIAAITGALLHTPDVTVLPQVQALTGRSILIVDTVFVLVFVAAGALTMTAGGDERARYGVKDLLPRCVVGFVAAHFSQLIAGILIELANALTAALTDPRTGADGGLAGIKTQMGASRDHLGGLLFIVCAAIIVMLLAATAISLIVRFAIALVLTTIAPIALAMHALPQTDPLARLWWRAYAGMLAVPVAQGMFLAAGQWMLLDTAHMLPLLGLPVEPGGVINLFVVMVLLWTAVKVPGWMRRLVTAPGARNTNIVGAAVRIVVVQQISRVIPGIGRLAR</sequence>
<comment type="caution">
    <text evidence="2">The sequence shown here is derived from an EMBL/GenBank/DDBJ whole genome shotgun (WGS) entry which is preliminary data.</text>
</comment>
<keyword evidence="3" id="KW-1185">Reference proteome</keyword>
<proteinExistence type="predicted"/>